<protein>
    <recommendedName>
        <fullName evidence="5">Reverse transcriptase domain-containing protein</fullName>
    </recommendedName>
</protein>
<comment type="caution">
    <text evidence="3">The sequence shown here is derived from an EMBL/GenBank/DDBJ whole genome shotgun (WGS) entry which is preliminary data.</text>
</comment>
<name>A0A388LG03_CHABU</name>
<keyword evidence="1" id="KW-0175">Coiled coil</keyword>
<feature type="compositionally biased region" description="Basic and acidic residues" evidence="2">
    <location>
        <begin position="110"/>
        <end position="121"/>
    </location>
</feature>
<feature type="coiled-coil region" evidence="1">
    <location>
        <begin position="227"/>
        <end position="254"/>
    </location>
</feature>
<feature type="compositionally biased region" description="Basic and acidic residues" evidence="2">
    <location>
        <begin position="141"/>
        <end position="182"/>
    </location>
</feature>
<dbReference type="AlphaFoldDB" id="A0A388LG03"/>
<feature type="compositionally biased region" description="Basic residues" evidence="2">
    <location>
        <begin position="37"/>
        <end position="57"/>
    </location>
</feature>
<feature type="compositionally biased region" description="Basic and acidic residues" evidence="2">
    <location>
        <begin position="27"/>
        <end position="36"/>
    </location>
</feature>
<evidence type="ECO:0000256" key="2">
    <source>
        <dbReference type="SAM" id="MobiDB-lite"/>
    </source>
</evidence>
<evidence type="ECO:0000256" key="1">
    <source>
        <dbReference type="SAM" id="Coils"/>
    </source>
</evidence>
<proteinExistence type="predicted"/>
<dbReference type="Gramene" id="GBG81245">
    <property type="protein sequence ID" value="GBG81245"/>
    <property type="gene ID" value="CBR_g31917"/>
</dbReference>
<reference evidence="3 4" key="1">
    <citation type="journal article" date="2018" name="Cell">
        <title>The Chara Genome: Secondary Complexity and Implications for Plant Terrestrialization.</title>
        <authorList>
            <person name="Nishiyama T."/>
            <person name="Sakayama H."/>
            <person name="Vries J.D."/>
            <person name="Buschmann H."/>
            <person name="Saint-Marcoux D."/>
            <person name="Ullrich K.K."/>
            <person name="Haas F.B."/>
            <person name="Vanderstraeten L."/>
            <person name="Becker D."/>
            <person name="Lang D."/>
            <person name="Vosolsobe S."/>
            <person name="Rombauts S."/>
            <person name="Wilhelmsson P.K.I."/>
            <person name="Janitza P."/>
            <person name="Kern R."/>
            <person name="Heyl A."/>
            <person name="Rumpler F."/>
            <person name="Villalobos L.I.A.C."/>
            <person name="Clay J.M."/>
            <person name="Skokan R."/>
            <person name="Toyoda A."/>
            <person name="Suzuki Y."/>
            <person name="Kagoshima H."/>
            <person name="Schijlen E."/>
            <person name="Tajeshwar N."/>
            <person name="Catarino B."/>
            <person name="Hetherington A.J."/>
            <person name="Saltykova A."/>
            <person name="Bonnot C."/>
            <person name="Breuninger H."/>
            <person name="Symeonidi A."/>
            <person name="Radhakrishnan G.V."/>
            <person name="Van Nieuwerburgh F."/>
            <person name="Deforce D."/>
            <person name="Chang C."/>
            <person name="Karol K.G."/>
            <person name="Hedrich R."/>
            <person name="Ulvskov P."/>
            <person name="Glockner G."/>
            <person name="Delwiche C.F."/>
            <person name="Petrasek J."/>
            <person name="Van de Peer Y."/>
            <person name="Friml J."/>
            <person name="Beilby M."/>
            <person name="Dolan L."/>
            <person name="Kohara Y."/>
            <person name="Sugano S."/>
            <person name="Fujiyama A."/>
            <person name="Delaux P.-M."/>
            <person name="Quint M."/>
            <person name="TheiBen G."/>
            <person name="Hagemann M."/>
            <person name="Harholt J."/>
            <person name="Dunand C."/>
            <person name="Zachgo S."/>
            <person name="Langdale J."/>
            <person name="Maumus F."/>
            <person name="Straeten D.V.D."/>
            <person name="Gould S.B."/>
            <person name="Rensing S.A."/>
        </authorList>
    </citation>
    <scope>NUCLEOTIDE SEQUENCE [LARGE SCALE GENOMIC DNA]</scope>
    <source>
        <strain evidence="3 4">S276</strain>
    </source>
</reference>
<feature type="region of interest" description="Disordered" evidence="2">
    <location>
        <begin position="1"/>
        <end position="182"/>
    </location>
</feature>
<dbReference type="Proteomes" id="UP000265515">
    <property type="component" value="Unassembled WGS sequence"/>
</dbReference>
<keyword evidence="4" id="KW-1185">Reference proteome</keyword>
<evidence type="ECO:0008006" key="5">
    <source>
        <dbReference type="Google" id="ProtNLM"/>
    </source>
</evidence>
<evidence type="ECO:0000313" key="4">
    <source>
        <dbReference type="Proteomes" id="UP000265515"/>
    </source>
</evidence>
<gene>
    <name evidence="3" type="ORF">CBR_g31917</name>
</gene>
<dbReference type="EMBL" id="BFEA01000368">
    <property type="protein sequence ID" value="GBG81245.1"/>
    <property type="molecule type" value="Genomic_DNA"/>
</dbReference>
<feature type="compositionally biased region" description="Basic residues" evidence="2">
    <location>
        <begin position="13"/>
        <end position="26"/>
    </location>
</feature>
<sequence>MWIWQGEGDMERRRRMWTRRTRRRRSRDGGEEMDGGKRRRGRRRTSRRRRRHGRRGRAGHEKGEDTRKGRRRGGMENEEVRGGGGDNEDEEGQEEDDKQEEEEEEEEEEETKRRREEETWRMRKGKRSKQHQSVPADDEISEMKEYFRKKVQKQKMEEERREKEVELRKRREEEERKEADTIREAEAREARLEARLVRLMSAHAKTVNPAAAQGVKKKSPKSKARMLREITSYLDESEDESDKVREEAGRLVDAIERRKGKRKMVEGERRTAAIRTNATRAAPIVVEDIPDDDVRTPIAKGRKASNNAAYDEVLEFVIEMHRKLSAKKAPDRRKMCNEEGIEWTRKEAAVSELVRCRTRLVYGEMTESSQMSPLSVQGHVKVRMDDVTCVPAFLKNSRNVTSGDEVSGETIRASILQALRPWSKGRRIGVRDEDLSRCIVRRRVESMRAMKSDEVRMWSRTFENLLKVPFDRNPGATLLICPVLYMHACKLSFNWNLSFLPVQKPEAEIIEEMKRRYVEKGMTRIAGWANGGEIGQAYVMPKDKDLDRWRPISPASKDPARLAGARLGRAVRYMLSSTRNVEYFDLRATDDMRRRCEGIREEMKKVAVGMVARSYDVKDMFARLAHESVMDAVSWVIARHQHRKFVGVRVSKRGKLCMMAKNTRKSEGFVLLDFALIKEGVRFELDNTFVKSAGETLKQLLGIPMGRNSSPALACVVCARSEAVFMESLGRDRELIRGMMMVDDIAVFVGCDLTDHGSRCKTKQIFASFEDCYDRSLKLVRKDEGTNAFEFLGSRLMVEYAPIQIHVLPRTRNQQHLAESGSIRVHSMQDFDSYSKKSVKKATLFASMVRALRASTSVEATMATVTASMIEARLRGYPPEVSLAALAKFAKFSGSPWKEELSRMYPGIEKYL</sequence>
<feature type="compositionally biased region" description="Basic and acidic residues" evidence="2">
    <location>
        <begin position="58"/>
        <end position="81"/>
    </location>
</feature>
<accession>A0A388LG03</accession>
<evidence type="ECO:0000313" key="3">
    <source>
        <dbReference type="EMBL" id="GBG81245.1"/>
    </source>
</evidence>
<organism evidence="3 4">
    <name type="scientific">Chara braunii</name>
    <name type="common">Braun's stonewort</name>
    <dbReference type="NCBI Taxonomy" id="69332"/>
    <lineage>
        <taxon>Eukaryota</taxon>
        <taxon>Viridiplantae</taxon>
        <taxon>Streptophyta</taxon>
        <taxon>Charophyceae</taxon>
        <taxon>Charales</taxon>
        <taxon>Characeae</taxon>
        <taxon>Chara</taxon>
    </lineage>
</organism>
<feature type="compositionally biased region" description="Acidic residues" evidence="2">
    <location>
        <begin position="86"/>
        <end position="109"/>
    </location>
</feature>